<dbReference type="AlphaFoldDB" id="A0A286H0U4"/>
<gene>
    <name evidence="2" type="ORF">SAMN06272739_2890</name>
</gene>
<proteinExistence type="predicted"/>
<name>A0A286H0U4_9ACTN</name>
<dbReference type="EMBL" id="OCNK01000003">
    <property type="protein sequence ID" value="SOE00969.1"/>
    <property type="molecule type" value="Genomic_DNA"/>
</dbReference>
<accession>A0A286H0U4</accession>
<dbReference type="RefSeq" id="WP_235003473.1">
    <property type="nucleotide sequence ID" value="NZ_OCNK01000003.1"/>
</dbReference>
<feature type="transmembrane region" description="Helical" evidence="1">
    <location>
        <begin position="103"/>
        <end position="122"/>
    </location>
</feature>
<sequence length="123" mass="12703">MVAAWVAVAVLGCLAVFQLLLVAGAPLGRFAWGGQHAVLPTGLRIGSVVSLAIYAVVALLVLQAAGVLDVLPEGMVGVAMWVLTGYFVLGVALNLASRSRPERMVMTPVALVLAICCLVLALH</sequence>
<keyword evidence="1" id="KW-0812">Transmembrane</keyword>
<keyword evidence="1" id="KW-1133">Transmembrane helix</keyword>
<evidence type="ECO:0000256" key="1">
    <source>
        <dbReference type="SAM" id="Phobius"/>
    </source>
</evidence>
<dbReference type="Proteomes" id="UP000219482">
    <property type="component" value="Unassembled WGS sequence"/>
</dbReference>
<evidence type="ECO:0000313" key="3">
    <source>
        <dbReference type="Proteomes" id="UP000219482"/>
    </source>
</evidence>
<evidence type="ECO:0000313" key="2">
    <source>
        <dbReference type="EMBL" id="SOE00969.1"/>
    </source>
</evidence>
<feature type="transmembrane region" description="Helical" evidence="1">
    <location>
        <begin position="78"/>
        <end position="97"/>
    </location>
</feature>
<protein>
    <submittedName>
        <fullName evidence="2">Uncharacterized protein</fullName>
    </submittedName>
</protein>
<keyword evidence="3" id="KW-1185">Reference proteome</keyword>
<organism evidence="2 3">
    <name type="scientific">Blastococcus haudaquaticus</name>
    <dbReference type="NCBI Taxonomy" id="1938745"/>
    <lineage>
        <taxon>Bacteria</taxon>
        <taxon>Bacillati</taxon>
        <taxon>Actinomycetota</taxon>
        <taxon>Actinomycetes</taxon>
        <taxon>Geodermatophilales</taxon>
        <taxon>Geodermatophilaceae</taxon>
        <taxon>Blastococcus</taxon>
    </lineage>
</organism>
<reference evidence="3" key="1">
    <citation type="submission" date="2017-09" db="EMBL/GenBank/DDBJ databases">
        <authorList>
            <person name="Varghese N."/>
            <person name="Submissions S."/>
        </authorList>
    </citation>
    <scope>NUCLEOTIDE SEQUENCE [LARGE SCALE GENOMIC DNA]</scope>
    <source>
        <strain evidence="3">DSM 44270</strain>
    </source>
</reference>
<feature type="transmembrane region" description="Helical" evidence="1">
    <location>
        <begin position="48"/>
        <end position="71"/>
    </location>
</feature>
<keyword evidence="1" id="KW-0472">Membrane</keyword>